<dbReference type="AlphaFoldDB" id="A0A1H5WG96"/>
<proteinExistence type="predicted"/>
<organism evidence="1 2">
    <name type="scientific">Nitrosomonas ureae</name>
    <dbReference type="NCBI Taxonomy" id="44577"/>
    <lineage>
        <taxon>Bacteria</taxon>
        <taxon>Pseudomonadati</taxon>
        <taxon>Pseudomonadota</taxon>
        <taxon>Betaproteobacteria</taxon>
        <taxon>Nitrosomonadales</taxon>
        <taxon>Nitrosomonadaceae</taxon>
        <taxon>Nitrosomonas</taxon>
    </lineage>
</organism>
<reference evidence="1 2" key="1">
    <citation type="submission" date="2016-10" db="EMBL/GenBank/DDBJ databases">
        <authorList>
            <person name="de Groot N.N."/>
        </authorList>
    </citation>
    <scope>NUCLEOTIDE SEQUENCE [LARGE SCALE GENOMIC DNA]</scope>
    <source>
        <strain evidence="1 2">Nm13</strain>
    </source>
</reference>
<protein>
    <submittedName>
        <fullName evidence="1">Uncharacterized protein</fullName>
    </submittedName>
</protein>
<dbReference type="Proteomes" id="UP000236753">
    <property type="component" value="Unassembled WGS sequence"/>
</dbReference>
<accession>A0A1H5WG96</accession>
<name>A0A1H5WG96_9PROT</name>
<dbReference type="EMBL" id="FNUX01000018">
    <property type="protein sequence ID" value="SEF98368.1"/>
    <property type="molecule type" value="Genomic_DNA"/>
</dbReference>
<evidence type="ECO:0000313" key="2">
    <source>
        <dbReference type="Proteomes" id="UP000236753"/>
    </source>
</evidence>
<sequence length="32" mass="3712">MFVLQSVAVMNPINQNIDPCVLRCFFKRGEIE</sequence>
<gene>
    <name evidence="1" type="ORF">SAMN05216334_11837</name>
</gene>
<evidence type="ECO:0000313" key="1">
    <source>
        <dbReference type="EMBL" id="SEF98368.1"/>
    </source>
</evidence>